<dbReference type="EMBL" id="MLJW01000016">
    <property type="protein sequence ID" value="OIR12671.1"/>
    <property type="molecule type" value="Genomic_DNA"/>
</dbReference>
<sequence length="76" mass="8698">MEKFNQEQLMLYLYGEASPILKLAIDKALKDDADLRKEINMLKRTKKQLDQLKSKGVSPSQKSIDAILKYAAKKKS</sequence>
<protein>
    <submittedName>
        <fullName evidence="2">Uncharacterized protein</fullName>
    </submittedName>
</protein>
<organism evidence="2">
    <name type="scientific">mine drainage metagenome</name>
    <dbReference type="NCBI Taxonomy" id="410659"/>
    <lineage>
        <taxon>unclassified sequences</taxon>
        <taxon>metagenomes</taxon>
        <taxon>ecological metagenomes</taxon>
    </lineage>
</organism>
<name>A0A1J5SW17_9ZZZZ</name>
<evidence type="ECO:0000256" key="1">
    <source>
        <dbReference type="SAM" id="Coils"/>
    </source>
</evidence>
<gene>
    <name evidence="2" type="ORF">GALL_57380</name>
</gene>
<feature type="coiled-coil region" evidence="1">
    <location>
        <begin position="25"/>
        <end position="55"/>
    </location>
</feature>
<comment type="caution">
    <text evidence="2">The sequence shown here is derived from an EMBL/GenBank/DDBJ whole genome shotgun (WGS) entry which is preliminary data.</text>
</comment>
<proteinExistence type="predicted"/>
<keyword evidence="1" id="KW-0175">Coiled coil</keyword>
<accession>A0A1J5SW17</accession>
<evidence type="ECO:0000313" key="2">
    <source>
        <dbReference type="EMBL" id="OIR12671.1"/>
    </source>
</evidence>
<dbReference type="AlphaFoldDB" id="A0A1J5SW17"/>
<reference evidence="2" key="1">
    <citation type="submission" date="2016-10" db="EMBL/GenBank/DDBJ databases">
        <title>Sequence of Gallionella enrichment culture.</title>
        <authorList>
            <person name="Poehlein A."/>
            <person name="Muehling M."/>
            <person name="Daniel R."/>
        </authorList>
    </citation>
    <scope>NUCLEOTIDE SEQUENCE</scope>
</reference>